<accession>A0A432MDJ1</accession>
<dbReference type="RefSeq" id="WP_126727832.1">
    <property type="nucleotide sequence ID" value="NZ_RYZH01000068.1"/>
</dbReference>
<dbReference type="EMBL" id="RYZH01000068">
    <property type="protein sequence ID" value="RUL82797.1"/>
    <property type="molecule type" value="Genomic_DNA"/>
</dbReference>
<evidence type="ECO:0000313" key="3">
    <source>
        <dbReference type="Proteomes" id="UP000280296"/>
    </source>
</evidence>
<gene>
    <name evidence="2" type="ORF">TsocGM_23145</name>
</gene>
<reference evidence="2 3" key="1">
    <citation type="submission" date="2018-12" db="EMBL/GenBank/DDBJ databases">
        <authorList>
            <person name="Toschakov S.V."/>
        </authorList>
    </citation>
    <scope>NUCLEOTIDE SEQUENCE [LARGE SCALE GENOMIC DNA]</scope>
    <source>
        <strain evidence="2 3">GM2012</strain>
    </source>
</reference>
<organism evidence="2 3">
    <name type="scientific">Tautonia sociabilis</name>
    <dbReference type="NCBI Taxonomy" id="2080755"/>
    <lineage>
        <taxon>Bacteria</taxon>
        <taxon>Pseudomonadati</taxon>
        <taxon>Planctomycetota</taxon>
        <taxon>Planctomycetia</taxon>
        <taxon>Isosphaerales</taxon>
        <taxon>Isosphaeraceae</taxon>
        <taxon>Tautonia</taxon>
    </lineage>
</organism>
<protein>
    <submittedName>
        <fullName evidence="2">Uncharacterized protein</fullName>
    </submittedName>
</protein>
<reference evidence="2 3" key="2">
    <citation type="submission" date="2019-01" db="EMBL/GenBank/DDBJ databases">
        <title>Tautonia sociabilis, a novel thermotolerant planctomycete of Isosphaeraceae family, isolated from a 4000 m deep subterranean habitat.</title>
        <authorList>
            <person name="Kovaleva O.L."/>
            <person name="Elcheninov A.G."/>
            <person name="Van Heerden E."/>
            <person name="Toshchakov S.V."/>
            <person name="Novikov A."/>
            <person name="Bonch-Osmolovskaya E.A."/>
            <person name="Kublanov I.V."/>
        </authorList>
    </citation>
    <scope>NUCLEOTIDE SEQUENCE [LARGE SCALE GENOMIC DNA]</scope>
    <source>
        <strain evidence="2 3">GM2012</strain>
    </source>
</reference>
<name>A0A432MDJ1_9BACT</name>
<keyword evidence="3" id="KW-1185">Reference proteome</keyword>
<feature type="region of interest" description="Disordered" evidence="1">
    <location>
        <begin position="1"/>
        <end position="24"/>
    </location>
</feature>
<dbReference type="AlphaFoldDB" id="A0A432MDJ1"/>
<sequence length="207" mass="22876">MSRRKRSARSPIGPPESAPSLRMPPDFRRQAARMLDQQMWCWGQDIRLPGGNALIRYGFERHPVAPGISGSNGYARRDEAGRLLALWGSGLYLGAPGLGGVVLRRFDFRPAYTRRPTLLASELSGGAVPTFRAVAGPSEPEREATLVGDILDAIVSYERWALLELGLDHRRRCVAAWRKACVTAEEMAPAWESLARRWRAIGIRAAG</sequence>
<comment type="caution">
    <text evidence="2">The sequence shown here is derived from an EMBL/GenBank/DDBJ whole genome shotgun (WGS) entry which is preliminary data.</text>
</comment>
<dbReference type="OrthoDB" id="121648at2"/>
<evidence type="ECO:0000313" key="2">
    <source>
        <dbReference type="EMBL" id="RUL82797.1"/>
    </source>
</evidence>
<evidence type="ECO:0000256" key="1">
    <source>
        <dbReference type="SAM" id="MobiDB-lite"/>
    </source>
</evidence>
<dbReference type="Proteomes" id="UP000280296">
    <property type="component" value="Unassembled WGS sequence"/>
</dbReference>
<proteinExistence type="predicted"/>